<evidence type="ECO:0000313" key="2">
    <source>
        <dbReference type="Proteomes" id="UP000887565"/>
    </source>
</evidence>
<dbReference type="GO" id="GO:0005856">
    <property type="term" value="C:cytoskeleton"/>
    <property type="evidence" value="ECO:0007669"/>
    <property type="project" value="TreeGrafter"/>
</dbReference>
<dbReference type="Pfam" id="PF12796">
    <property type="entry name" value="Ank_2"/>
    <property type="match status" value="2"/>
</dbReference>
<dbReference type="OMA" id="CYIINMA"/>
<evidence type="ECO:0000313" key="3">
    <source>
        <dbReference type="WBParaSite" id="nRc.2.0.1.t16478-RA"/>
    </source>
</evidence>
<evidence type="ECO:0000256" key="1">
    <source>
        <dbReference type="PROSITE-ProRule" id="PRU00023"/>
    </source>
</evidence>
<feature type="repeat" description="ANK" evidence="1">
    <location>
        <begin position="154"/>
        <end position="177"/>
    </location>
</feature>
<dbReference type="PROSITE" id="PS50297">
    <property type="entry name" value="ANK_REP_REGION"/>
    <property type="match status" value="2"/>
</dbReference>
<protein>
    <submittedName>
        <fullName evidence="3">Uncharacterized protein</fullName>
    </submittedName>
</protein>
<dbReference type="Proteomes" id="UP000887565">
    <property type="component" value="Unplaced"/>
</dbReference>
<dbReference type="PROSITE" id="PS50088">
    <property type="entry name" value="ANK_REPEAT"/>
    <property type="match status" value="2"/>
</dbReference>
<keyword evidence="2" id="KW-1185">Reference proteome</keyword>
<accession>A0A915IQL0</accession>
<dbReference type="InterPro" id="IPR047184">
    <property type="entry name" value="KANK1-4"/>
</dbReference>
<dbReference type="GO" id="GO:0005737">
    <property type="term" value="C:cytoplasm"/>
    <property type="evidence" value="ECO:0007669"/>
    <property type="project" value="TreeGrafter"/>
</dbReference>
<dbReference type="PANTHER" id="PTHR24168">
    <property type="entry name" value="KN MOTIF AND ANKYRIN REPEAT DOMAIN-CONTAINING"/>
    <property type="match status" value="1"/>
</dbReference>
<dbReference type="GO" id="GO:0030837">
    <property type="term" value="P:negative regulation of actin filament polymerization"/>
    <property type="evidence" value="ECO:0007669"/>
    <property type="project" value="InterPro"/>
</dbReference>
<dbReference type="SMART" id="SM00248">
    <property type="entry name" value="ANK"/>
    <property type="match status" value="3"/>
</dbReference>
<dbReference type="InterPro" id="IPR002110">
    <property type="entry name" value="Ankyrin_rpt"/>
</dbReference>
<proteinExistence type="predicted"/>
<sequence>MFSNYKECALQYLQHEWLKCSARKTSNSKYVEQFLNFIQNFGRQLLHKVVNLCDQNENTALHYAVSHCNFDVVSLLLDTKACNLNKPNKAGYTPVMLAALCPVNEQTDALVIQRLFEMGDHGQTALMLSVSHGKMETTRMLIDAGAGLNIQDEDGSTALMCAAEHGHLEIVRLLLSNQEIDATLTDYVSKKSGNCPYPLQKKLRKYSLMCNTRLSMPEFYEN</sequence>
<reference evidence="3" key="1">
    <citation type="submission" date="2022-11" db="UniProtKB">
        <authorList>
            <consortium name="WormBaseParasite"/>
        </authorList>
    </citation>
    <scope>IDENTIFICATION</scope>
</reference>
<dbReference type="WBParaSite" id="nRc.2.0.1.t16478-RA">
    <property type="protein sequence ID" value="nRc.2.0.1.t16478-RA"/>
    <property type="gene ID" value="nRc.2.0.1.g16478"/>
</dbReference>
<name>A0A915IQL0_ROMCU</name>
<dbReference type="PANTHER" id="PTHR24168:SF21">
    <property type="entry name" value="KANK, ISOFORM D"/>
    <property type="match status" value="1"/>
</dbReference>
<dbReference type="InterPro" id="IPR036770">
    <property type="entry name" value="Ankyrin_rpt-contain_sf"/>
</dbReference>
<dbReference type="AlphaFoldDB" id="A0A915IQL0"/>
<feature type="repeat" description="ANK" evidence="1">
    <location>
        <begin position="121"/>
        <end position="153"/>
    </location>
</feature>
<organism evidence="2 3">
    <name type="scientific">Romanomermis culicivorax</name>
    <name type="common">Nematode worm</name>
    <dbReference type="NCBI Taxonomy" id="13658"/>
    <lineage>
        <taxon>Eukaryota</taxon>
        <taxon>Metazoa</taxon>
        <taxon>Ecdysozoa</taxon>
        <taxon>Nematoda</taxon>
        <taxon>Enoplea</taxon>
        <taxon>Dorylaimia</taxon>
        <taxon>Mermithida</taxon>
        <taxon>Mermithoidea</taxon>
        <taxon>Mermithidae</taxon>
        <taxon>Romanomermis</taxon>
    </lineage>
</organism>
<dbReference type="SUPFAM" id="SSF48403">
    <property type="entry name" value="Ankyrin repeat"/>
    <property type="match status" value="1"/>
</dbReference>
<dbReference type="Gene3D" id="1.25.40.20">
    <property type="entry name" value="Ankyrin repeat-containing domain"/>
    <property type="match status" value="1"/>
</dbReference>
<keyword evidence="1" id="KW-0040">ANK repeat</keyword>